<keyword evidence="6" id="KW-0378">Hydrolase</keyword>
<feature type="domain" description="Phosphoribosyltransferase" evidence="5">
    <location>
        <begin position="351"/>
        <end position="403"/>
    </location>
</feature>
<comment type="caution">
    <text evidence="6">The sequence shown here is derived from an EMBL/GenBank/DDBJ whole genome shotgun (WGS) entry which is preliminary data.</text>
</comment>
<keyword evidence="7" id="KW-1185">Reference proteome</keyword>
<dbReference type="InterPro" id="IPR000836">
    <property type="entry name" value="PRTase_dom"/>
</dbReference>
<dbReference type="InterPro" id="IPR041492">
    <property type="entry name" value="HAD_2"/>
</dbReference>
<dbReference type="Pfam" id="PF13419">
    <property type="entry name" value="HAD_2"/>
    <property type="match status" value="1"/>
</dbReference>
<name>A0ABR9Z586_VIBAN</name>
<evidence type="ECO:0000256" key="3">
    <source>
        <dbReference type="ARBA" id="ARBA00006171"/>
    </source>
</evidence>
<evidence type="ECO:0000259" key="5">
    <source>
        <dbReference type="Pfam" id="PF00156"/>
    </source>
</evidence>
<reference evidence="6 7" key="1">
    <citation type="journal article" date="2021" name="PeerJ">
        <title>Analysis of 44 Vibrio anguillarum genomes reveals high genetic diversity.</title>
        <authorList>
            <person name="Hansen M.J."/>
            <person name="Dalsgaard I."/>
        </authorList>
    </citation>
    <scope>NUCLEOTIDE SEQUENCE [LARGE SCALE GENOMIC DNA]</scope>
    <source>
        <strain evidence="6 7">040915-1/1B</strain>
    </source>
</reference>
<dbReference type="Pfam" id="PF00156">
    <property type="entry name" value="Pribosyltran"/>
    <property type="match status" value="1"/>
</dbReference>
<dbReference type="SUPFAM" id="SSF56784">
    <property type="entry name" value="HAD-like"/>
    <property type="match status" value="1"/>
</dbReference>
<dbReference type="EMBL" id="RDPI01000011">
    <property type="protein sequence ID" value="MBF4373625.1"/>
    <property type="molecule type" value="Genomic_DNA"/>
</dbReference>
<dbReference type="RefSeq" id="WP_194663397.1">
    <property type="nucleotide sequence ID" value="NZ_RDPI01000011.1"/>
</dbReference>
<dbReference type="InterPro" id="IPR036412">
    <property type="entry name" value="HAD-like_sf"/>
</dbReference>
<dbReference type="EC" id="3.1.3.18" evidence="4"/>
<dbReference type="CDD" id="cd06223">
    <property type="entry name" value="PRTases_typeI"/>
    <property type="match status" value="1"/>
</dbReference>
<evidence type="ECO:0000256" key="4">
    <source>
        <dbReference type="ARBA" id="ARBA00013078"/>
    </source>
</evidence>
<proteinExistence type="inferred from homology"/>
<protein>
    <recommendedName>
        <fullName evidence="4">phosphoglycolate phosphatase</fullName>
        <ecNumber evidence="4">3.1.3.18</ecNumber>
    </recommendedName>
</protein>
<dbReference type="InterPro" id="IPR006439">
    <property type="entry name" value="HAD-SF_hydro_IA"/>
</dbReference>
<dbReference type="NCBIfam" id="TIGR01549">
    <property type="entry name" value="HAD-SF-IA-v1"/>
    <property type="match status" value="1"/>
</dbReference>
<gene>
    <name evidence="6" type="ORF">EAY46_11120</name>
</gene>
<dbReference type="SUPFAM" id="SSF53271">
    <property type="entry name" value="PRTase-like"/>
    <property type="match status" value="1"/>
</dbReference>
<dbReference type="PANTHER" id="PTHR43434">
    <property type="entry name" value="PHOSPHOGLYCOLATE PHOSPHATASE"/>
    <property type="match status" value="1"/>
</dbReference>
<comment type="similarity">
    <text evidence="3">Belongs to the HAD-like hydrolase superfamily. CbbY/CbbZ/Gph/YieH family.</text>
</comment>
<dbReference type="Proteomes" id="UP000726136">
    <property type="component" value="Unassembled WGS sequence"/>
</dbReference>
<dbReference type="Gene3D" id="3.30.65.10">
    <property type="entry name" value="Bacterial Topoisomerase I, domain 1"/>
    <property type="match status" value="1"/>
</dbReference>
<dbReference type="PANTHER" id="PTHR43434:SF1">
    <property type="entry name" value="PHOSPHOGLYCOLATE PHOSPHATASE"/>
    <property type="match status" value="1"/>
</dbReference>
<dbReference type="InterPro" id="IPR023214">
    <property type="entry name" value="HAD_sf"/>
</dbReference>
<evidence type="ECO:0000256" key="2">
    <source>
        <dbReference type="ARBA" id="ARBA00004818"/>
    </source>
</evidence>
<dbReference type="Gene3D" id="3.40.50.1000">
    <property type="entry name" value="HAD superfamily/HAD-like"/>
    <property type="match status" value="1"/>
</dbReference>
<evidence type="ECO:0000313" key="7">
    <source>
        <dbReference type="Proteomes" id="UP000726136"/>
    </source>
</evidence>
<comment type="catalytic activity">
    <reaction evidence="1">
        <text>2-phosphoglycolate + H2O = glycolate + phosphate</text>
        <dbReference type="Rhea" id="RHEA:14369"/>
        <dbReference type="ChEBI" id="CHEBI:15377"/>
        <dbReference type="ChEBI" id="CHEBI:29805"/>
        <dbReference type="ChEBI" id="CHEBI:43474"/>
        <dbReference type="ChEBI" id="CHEBI:58033"/>
        <dbReference type="EC" id="3.1.3.18"/>
    </reaction>
</comment>
<dbReference type="InterPro" id="IPR029057">
    <property type="entry name" value="PRTase-like"/>
</dbReference>
<dbReference type="Gene3D" id="3.40.50.2020">
    <property type="match status" value="1"/>
</dbReference>
<sequence length="487" mass="54913">MVKVDAVLFDLDDTLVNTYRLKKFRESGDRSGLNENLSHSNLFRPVNEILEAIKKSDIPLGLVTNSPRWYTEEVLKFHGIDIFDVKVCYDDVGSEGVKPSDKGIRLALEKLNLHSRSNVIYVGDQETDYIASYIAGVKPIAPSWAKKEPIAQIPAAILNSETLIDNLFNYDELALIADRTASNRAFNFPKKQMNFIPLNEKGELVPLNREDVKLIALGRYFSQSSTLTAKLHENHALSKDIVAKELSETYIIPEFYVDLLARVVETLPLWVFEGMGRVFDIITVIPSKKNKNPRLENMLNRIAKKAQTKSAFIPDLFEFSVGAESLKTLGGKDRRMLELESHLDIKQKYKGSIVGKSVLVIDDIITTGSTFTYAFKLLENERVEFSFGTCLAKTVSVKEDAKICPDCGKLLKVRTQRATGIHFYGCTGFFEKINRCNYSEAIIVKACPKCGDGMTTKSNRTTGEHFLACEGYNKEHRCTYMEKLEEV</sequence>
<evidence type="ECO:0000256" key="1">
    <source>
        <dbReference type="ARBA" id="ARBA00000830"/>
    </source>
</evidence>
<organism evidence="6 7">
    <name type="scientific">Vibrio anguillarum</name>
    <name type="common">Listonella anguillarum</name>
    <dbReference type="NCBI Taxonomy" id="55601"/>
    <lineage>
        <taxon>Bacteria</taxon>
        <taxon>Pseudomonadati</taxon>
        <taxon>Pseudomonadota</taxon>
        <taxon>Gammaproteobacteria</taxon>
        <taxon>Vibrionales</taxon>
        <taxon>Vibrionaceae</taxon>
        <taxon>Vibrio</taxon>
    </lineage>
</organism>
<accession>A0ABR9Z586</accession>
<comment type="pathway">
    <text evidence="2">Organic acid metabolism; glycolate biosynthesis; glycolate from 2-phosphoglycolate: step 1/1.</text>
</comment>
<evidence type="ECO:0000313" key="6">
    <source>
        <dbReference type="EMBL" id="MBF4373625.1"/>
    </source>
</evidence>
<dbReference type="InterPro" id="IPR050155">
    <property type="entry name" value="HAD-like_hydrolase_sf"/>
</dbReference>
<dbReference type="GO" id="GO:0016787">
    <property type="term" value="F:hydrolase activity"/>
    <property type="evidence" value="ECO:0007669"/>
    <property type="project" value="UniProtKB-KW"/>
</dbReference>